<evidence type="ECO:0000256" key="2">
    <source>
        <dbReference type="SAM" id="SignalP"/>
    </source>
</evidence>
<keyword evidence="2" id="KW-0732">Signal</keyword>
<accession>A0AAN7VDZ2</accession>
<keyword evidence="4" id="KW-1185">Reference proteome</keyword>
<evidence type="ECO:0000256" key="1">
    <source>
        <dbReference type="SAM" id="MobiDB-lite"/>
    </source>
</evidence>
<sequence>MKLLVYVLVLTGVIYAEEDKKVDKRGYLTRAAQLHEVGHPVGLIAYGNGLGVGGAYPSLSPRITYVNQPVTHATPVTETETEAPALSKTVEASSASDTSDTTRTYDNTVEQSYGLGLTHLLGYPHSGIGYAAAPILHARAPIVQTVGHGPIIYGPAPIVHRAPIIKPAIPAPVVSKTIISAIVPALAVEHTIGYGDRLGHGHGLEHNLGLGLGYSHLGYANLGDTKYIIKHI</sequence>
<dbReference type="Proteomes" id="UP001329430">
    <property type="component" value="Chromosome 5"/>
</dbReference>
<gene>
    <name evidence="3" type="ORF">RI129_007378</name>
</gene>
<name>A0AAN7VDZ2_9COLE</name>
<feature type="region of interest" description="Disordered" evidence="1">
    <location>
        <begin position="75"/>
        <end position="103"/>
    </location>
</feature>
<evidence type="ECO:0000313" key="3">
    <source>
        <dbReference type="EMBL" id="KAK5643533.1"/>
    </source>
</evidence>
<feature type="signal peptide" evidence="2">
    <location>
        <begin position="1"/>
        <end position="16"/>
    </location>
</feature>
<reference evidence="3 4" key="1">
    <citation type="journal article" date="2024" name="Insects">
        <title>An Improved Chromosome-Level Genome Assembly of the Firefly Pyrocoelia pectoralis.</title>
        <authorList>
            <person name="Fu X."/>
            <person name="Meyer-Rochow V.B."/>
            <person name="Ballantyne L."/>
            <person name="Zhu X."/>
        </authorList>
    </citation>
    <scope>NUCLEOTIDE SEQUENCE [LARGE SCALE GENOMIC DNA]</scope>
    <source>
        <strain evidence="3">XCY_ONT2</strain>
    </source>
</reference>
<comment type="caution">
    <text evidence="3">The sequence shown here is derived from an EMBL/GenBank/DDBJ whole genome shotgun (WGS) entry which is preliminary data.</text>
</comment>
<protein>
    <recommendedName>
        <fullName evidence="5">Cuticle protein</fullName>
    </recommendedName>
</protein>
<proteinExistence type="predicted"/>
<feature type="chain" id="PRO_5042928314" description="Cuticle protein" evidence="2">
    <location>
        <begin position="17"/>
        <end position="232"/>
    </location>
</feature>
<evidence type="ECO:0008006" key="5">
    <source>
        <dbReference type="Google" id="ProtNLM"/>
    </source>
</evidence>
<feature type="compositionally biased region" description="Low complexity" evidence="1">
    <location>
        <begin position="75"/>
        <end position="85"/>
    </location>
</feature>
<dbReference type="EMBL" id="JAVRBK010000005">
    <property type="protein sequence ID" value="KAK5643533.1"/>
    <property type="molecule type" value="Genomic_DNA"/>
</dbReference>
<dbReference type="AlphaFoldDB" id="A0AAN7VDZ2"/>
<organism evidence="3 4">
    <name type="scientific">Pyrocoelia pectoralis</name>
    <dbReference type="NCBI Taxonomy" id="417401"/>
    <lineage>
        <taxon>Eukaryota</taxon>
        <taxon>Metazoa</taxon>
        <taxon>Ecdysozoa</taxon>
        <taxon>Arthropoda</taxon>
        <taxon>Hexapoda</taxon>
        <taxon>Insecta</taxon>
        <taxon>Pterygota</taxon>
        <taxon>Neoptera</taxon>
        <taxon>Endopterygota</taxon>
        <taxon>Coleoptera</taxon>
        <taxon>Polyphaga</taxon>
        <taxon>Elateriformia</taxon>
        <taxon>Elateroidea</taxon>
        <taxon>Lampyridae</taxon>
        <taxon>Lampyrinae</taxon>
        <taxon>Pyrocoelia</taxon>
    </lineage>
</organism>
<feature type="compositionally biased region" description="Low complexity" evidence="1">
    <location>
        <begin position="92"/>
        <end position="103"/>
    </location>
</feature>
<evidence type="ECO:0000313" key="4">
    <source>
        <dbReference type="Proteomes" id="UP001329430"/>
    </source>
</evidence>